<dbReference type="InterPro" id="IPR016067">
    <property type="entry name" value="S-AdoMet_deCO2ase_core"/>
</dbReference>
<sequence>MQGLHLTADLSGVDPGLALMRDPEALAQCCREAVLASGLLGVAELTHRFGPAEGQSGVTGVVLLAESHVAVHTWPELGAVTLDVYVCNFGADNSAKARRLMDQLLQRFDARELAINELRRGGGAPARHARQANGVIAFCRNLALLMAMVWLAAALAVWADGESWAADLPQTWSYETRHALAVNLSVAAGAVIGSLVLSLLLLSRRPAIWVIGFGIVMAALNTWSHLTWVSGAGLYQLQFGPGLMWGPVAIALAVLTGMRLATAANRWLRRRSG</sequence>
<keyword evidence="2" id="KW-0210">Decarboxylase</keyword>
<evidence type="ECO:0000256" key="7">
    <source>
        <dbReference type="ARBA" id="ARBA00023239"/>
    </source>
</evidence>
<accession>A0ABV0G1F4</accession>
<evidence type="ECO:0000256" key="8">
    <source>
        <dbReference type="ARBA" id="ARBA00023270"/>
    </source>
</evidence>
<gene>
    <name evidence="11" type="primary">speD</name>
    <name evidence="11" type="ORF">ABDJ85_08775</name>
</gene>
<keyword evidence="5" id="KW-0620">Polyamine biosynthesis</keyword>
<dbReference type="GO" id="GO:0004014">
    <property type="term" value="F:adenosylmethionine decarboxylase activity"/>
    <property type="evidence" value="ECO:0007669"/>
    <property type="project" value="UniProtKB-EC"/>
</dbReference>
<keyword evidence="7 11" id="KW-0456">Lyase</keyword>
<evidence type="ECO:0000256" key="5">
    <source>
        <dbReference type="ARBA" id="ARBA00023115"/>
    </source>
</evidence>
<feature type="transmembrane region" description="Helical" evidence="10">
    <location>
        <begin position="207"/>
        <end position="224"/>
    </location>
</feature>
<dbReference type="EC" id="4.1.1.50" evidence="11"/>
<evidence type="ECO:0000256" key="9">
    <source>
        <dbReference type="ARBA" id="ARBA00023317"/>
    </source>
</evidence>
<dbReference type="InterPro" id="IPR017716">
    <property type="entry name" value="S-AdoMet_deCOase_pro-enz"/>
</dbReference>
<dbReference type="PANTHER" id="PTHR33866:SF2">
    <property type="entry name" value="S-ADENOSYLMETHIONINE DECARBOXYLASE PROENZYME"/>
    <property type="match status" value="1"/>
</dbReference>
<keyword evidence="6" id="KW-0865">Zymogen</keyword>
<keyword evidence="3" id="KW-0068">Autocatalytic cleavage</keyword>
<evidence type="ECO:0000256" key="1">
    <source>
        <dbReference type="ARBA" id="ARBA00001928"/>
    </source>
</evidence>
<evidence type="ECO:0000256" key="2">
    <source>
        <dbReference type="ARBA" id="ARBA00022793"/>
    </source>
</evidence>
<dbReference type="InterPro" id="IPR003826">
    <property type="entry name" value="AdoMetDC_fam_prok"/>
</dbReference>
<dbReference type="PANTHER" id="PTHR33866">
    <property type="entry name" value="S-ADENOSYLMETHIONINE DECARBOXYLASE PROENZYME"/>
    <property type="match status" value="1"/>
</dbReference>
<keyword evidence="12" id="KW-1185">Reference proteome</keyword>
<name>A0ABV0G1F4_9BURK</name>
<dbReference type="Pfam" id="PF02675">
    <property type="entry name" value="AdoMet_dc"/>
    <property type="match status" value="1"/>
</dbReference>
<evidence type="ECO:0000256" key="6">
    <source>
        <dbReference type="ARBA" id="ARBA00023145"/>
    </source>
</evidence>
<keyword evidence="4" id="KW-0745">Spermidine biosynthesis</keyword>
<protein>
    <submittedName>
        <fullName evidence="11">Adenosylmethionine decarboxylase</fullName>
        <ecNumber evidence="11">4.1.1.50</ecNumber>
    </submittedName>
</protein>
<evidence type="ECO:0000313" key="11">
    <source>
        <dbReference type="EMBL" id="MEO3691559.1"/>
    </source>
</evidence>
<keyword evidence="9" id="KW-0670">Pyruvate</keyword>
<feature type="transmembrane region" description="Helical" evidence="10">
    <location>
        <begin position="179"/>
        <end position="200"/>
    </location>
</feature>
<organism evidence="11 12">
    <name type="scientific">Roseateles paludis</name>
    <dbReference type="NCBI Taxonomy" id="3145238"/>
    <lineage>
        <taxon>Bacteria</taxon>
        <taxon>Pseudomonadati</taxon>
        <taxon>Pseudomonadota</taxon>
        <taxon>Betaproteobacteria</taxon>
        <taxon>Burkholderiales</taxon>
        <taxon>Sphaerotilaceae</taxon>
        <taxon>Roseateles</taxon>
    </lineage>
</organism>
<feature type="transmembrane region" description="Helical" evidence="10">
    <location>
        <begin position="244"/>
        <end position="262"/>
    </location>
</feature>
<keyword evidence="10" id="KW-1133">Transmembrane helix</keyword>
<keyword evidence="10" id="KW-0812">Transmembrane</keyword>
<dbReference type="RefSeq" id="WP_347704378.1">
    <property type="nucleotide sequence ID" value="NZ_JBDPZD010000002.1"/>
</dbReference>
<comment type="caution">
    <text evidence="11">The sequence shown here is derived from an EMBL/GenBank/DDBJ whole genome shotgun (WGS) entry which is preliminary data.</text>
</comment>
<dbReference type="Gene3D" id="3.60.90.10">
    <property type="entry name" value="S-adenosylmethionine decarboxylase"/>
    <property type="match status" value="1"/>
</dbReference>
<dbReference type="EMBL" id="JBDPZD010000002">
    <property type="protein sequence ID" value="MEO3691559.1"/>
    <property type="molecule type" value="Genomic_DNA"/>
</dbReference>
<proteinExistence type="predicted"/>
<keyword evidence="8" id="KW-0704">Schiff base</keyword>
<evidence type="ECO:0000256" key="4">
    <source>
        <dbReference type="ARBA" id="ARBA00023066"/>
    </source>
</evidence>
<feature type="transmembrane region" description="Helical" evidence="10">
    <location>
        <begin position="137"/>
        <end position="159"/>
    </location>
</feature>
<reference evidence="11 12" key="1">
    <citation type="submission" date="2024-05" db="EMBL/GenBank/DDBJ databases">
        <title>Roseateles sp. DJS-2-20 16S ribosomal RNA gene Genome sequencing and assembly.</title>
        <authorList>
            <person name="Woo H."/>
        </authorList>
    </citation>
    <scope>NUCLEOTIDE SEQUENCE [LARGE SCALE GENOMIC DNA]</scope>
    <source>
        <strain evidence="11 12">DJS-2-20</strain>
    </source>
</reference>
<dbReference type="SUPFAM" id="SSF56276">
    <property type="entry name" value="S-adenosylmethionine decarboxylase"/>
    <property type="match status" value="1"/>
</dbReference>
<keyword evidence="10" id="KW-0472">Membrane</keyword>
<evidence type="ECO:0000256" key="3">
    <source>
        <dbReference type="ARBA" id="ARBA00022813"/>
    </source>
</evidence>
<evidence type="ECO:0000313" key="12">
    <source>
        <dbReference type="Proteomes" id="UP001495147"/>
    </source>
</evidence>
<dbReference type="Proteomes" id="UP001495147">
    <property type="component" value="Unassembled WGS sequence"/>
</dbReference>
<dbReference type="NCBIfam" id="TIGR03330">
    <property type="entry name" value="SAM_DCase_Bsu"/>
    <property type="match status" value="1"/>
</dbReference>
<evidence type="ECO:0000256" key="10">
    <source>
        <dbReference type="SAM" id="Phobius"/>
    </source>
</evidence>
<comment type="cofactor">
    <cofactor evidence="1">
        <name>pyruvate</name>
        <dbReference type="ChEBI" id="CHEBI:15361"/>
    </cofactor>
</comment>